<feature type="transmembrane region" description="Helical" evidence="2">
    <location>
        <begin position="256"/>
        <end position="277"/>
    </location>
</feature>
<feature type="transmembrane region" description="Helical" evidence="2">
    <location>
        <begin position="44"/>
        <end position="67"/>
    </location>
</feature>
<feature type="transmembrane region" description="Helical" evidence="2">
    <location>
        <begin position="137"/>
        <end position="155"/>
    </location>
</feature>
<feature type="transmembrane region" description="Helical" evidence="2">
    <location>
        <begin position="112"/>
        <end position="130"/>
    </location>
</feature>
<dbReference type="RefSeq" id="WP_407676824.1">
    <property type="nucleotide sequence ID" value="NZ_BSDI01000017.1"/>
</dbReference>
<name>A0ABQ5QY23_9ACTN</name>
<feature type="transmembrane region" description="Helical" evidence="2">
    <location>
        <begin position="226"/>
        <end position="244"/>
    </location>
</feature>
<dbReference type="EMBL" id="BSDI01000017">
    <property type="protein sequence ID" value="GLH98541.1"/>
    <property type="molecule type" value="Genomic_DNA"/>
</dbReference>
<dbReference type="InterPro" id="IPR000620">
    <property type="entry name" value="EamA_dom"/>
</dbReference>
<keyword evidence="2" id="KW-1133">Transmembrane helix</keyword>
<keyword evidence="2" id="KW-0812">Transmembrane</keyword>
<sequence length="321" mass="33401">MKEPAAAGGRSSSASPSGFPAGLAAPAFIAVSAVFHYLGPACAVLLFARLDVFGVTWLRITSAALVFAVWRRPWRLLRRLTATQHRVLLALGVVLAAMNTTFYLAIARLPLATVGSIEFLGVIVLAAAGLRSARNTLALGLAVAGVFTLTDIRLAGAPLGFGFAFANCALFMLYVTLGHRVANTGPRDGSRWDGVDQLGVAMLIAAIVTTPLCLSGAAPAFDHPDWLLAGVAVGVCSSVIPYVTDQLAMARLRRATFALMLSILPASATVIGLLLLAQPPTVHDLLGVALVTAAVAIHQQPSINTDREETQCGTSGSARPV</sequence>
<feature type="transmembrane region" description="Helical" evidence="2">
    <location>
        <begin position="161"/>
        <end position="177"/>
    </location>
</feature>
<dbReference type="SUPFAM" id="SSF103481">
    <property type="entry name" value="Multidrug resistance efflux transporter EmrE"/>
    <property type="match status" value="1"/>
</dbReference>
<comment type="similarity">
    <text evidence="1">Belongs to the EamA transporter family.</text>
</comment>
<evidence type="ECO:0000256" key="1">
    <source>
        <dbReference type="ARBA" id="ARBA00007362"/>
    </source>
</evidence>
<protein>
    <submittedName>
        <fullName evidence="4">Membrane protein</fullName>
    </submittedName>
</protein>
<evidence type="ECO:0000256" key="2">
    <source>
        <dbReference type="SAM" id="Phobius"/>
    </source>
</evidence>
<keyword evidence="5" id="KW-1185">Reference proteome</keyword>
<feature type="domain" description="EamA" evidence="3">
    <location>
        <begin position="191"/>
        <end position="297"/>
    </location>
</feature>
<proteinExistence type="inferred from homology"/>
<feature type="transmembrane region" description="Helical" evidence="2">
    <location>
        <begin position="87"/>
        <end position="106"/>
    </location>
</feature>
<feature type="transmembrane region" description="Helical" evidence="2">
    <location>
        <begin position="21"/>
        <end position="38"/>
    </location>
</feature>
<feature type="transmembrane region" description="Helical" evidence="2">
    <location>
        <begin position="198"/>
        <end position="220"/>
    </location>
</feature>
<evidence type="ECO:0000313" key="4">
    <source>
        <dbReference type="EMBL" id="GLH98541.1"/>
    </source>
</evidence>
<organism evidence="4 5">
    <name type="scientific">Phytohabitans aurantiacus</name>
    <dbReference type="NCBI Taxonomy" id="3016789"/>
    <lineage>
        <taxon>Bacteria</taxon>
        <taxon>Bacillati</taxon>
        <taxon>Actinomycetota</taxon>
        <taxon>Actinomycetes</taxon>
        <taxon>Micromonosporales</taxon>
        <taxon>Micromonosporaceae</taxon>
    </lineage>
</organism>
<dbReference type="InterPro" id="IPR037185">
    <property type="entry name" value="EmrE-like"/>
</dbReference>
<reference evidence="4" key="1">
    <citation type="submission" date="2022-12" db="EMBL/GenBank/DDBJ databases">
        <title>New Phytohabitans aurantiacus sp. RD004123 nov., an actinomycete isolated from soil.</title>
        <authorList>
            <person name="Triningsih D.W."/>
            <person name="Harunari E."/>
            <person name="Igarashi Y."/>
        </authorList>
    </citation>
    <scope>NUCLEOTIDE SEQUENCE</scope>
    <source>
        <strain evidence="4">RD004123</strain>
    </source>
</reference>
<evidence type="ECO:0000259" key="3">
    <source>
        <dbReference type="Pfam" id="PF00892"/>
    </source>
</evidence>
<dbReference type="Proteomes" id="UP001144280">
    <property type="component" value="Unassembled WGS sequence"/>
</dbReference>
<comment type="caution">
    <text evidence="4">The sequence shown here is derived from an EMBL/GenBank/DDBJ whole genome shotgun (WGS) entry which is preliminary data.</text>
</comment>
<keyword evidence="2" id="KW-0472">Membrane</keyword>
<evidence type="ECO:0000313" key="5">
    <source>
        <dbReference type="Proteomes" id="UP001144280"/>
    </source>
</evidence>
<accession>A0ABQ5QY23</accession>
<gene>
    <name evidence="4" type="ORF">Pa4123_38160</name>
</gene>
<dbReference type="Pfam" id="PF00892">
    <property type="entry name" value="EamA"/>
    <property type="match status" value="1"/>
</dbReference>